<dbReference type="GO" id="GO:0008146">
    <property type="term" value="F:sulfotransferase activity"/>
    <property type="evidence" value="ECO:0007669"/>
    <property type="project" value="InterPro"/>
</dbReference>
<dbReference type="KEGG" id="ahel:Q31a_57150"/>
<reference evidence="4 5" key="1">
    <citation type="submission" date="2019-02" db="EMBL/GenBank/DDBJ databases">
        <title>Deep-cultivation of Planctomycetes and their phenomic and genomic characterization uncovers novel biology.</title>
        <authorList>
            <person name="Wiegand S."/>
            <person name="Jogler M."/>
            <person name="Boedeker C."/>
            <person name="Pinto D."/>
            <person name="Vollmers J."/>
            <person name="Rivas-Marin E."/>
            <person name="Kohn T."/>
            <person name="Peeters S.H."/>
            <person name="Heuer A."/>
            <person name="Rast P."/>
            <person name="Oberbeckmann S."/>
            <person name="Bunk B."/>
            <person name="Jeske O."/>
            <person name="Meyerdierks A."/>
            <person name="Storesund J.E."/>
            <person name="Kallscheuer N."/>
            <person name="Luecker S."/>
            <person name="Lage O.M."/>
            <person name="Pohl T."/>
            <person name="Merkel B.J."/>
            <person name="Hornburger P."/>
            <person name="Mueller R.-W."/>
            <person name="Bruemmer F."/>
            <person name="Labrenz M."/>
            <person name="Spormann A.M."/>
            <person name="Op den Camp H."/>
            <person name="Overmann J."/>
            <person name="Amann R."/>
            <person name="Jetten M.S.M."/>
            <person name="Mascher T."/>
            <person name="Medema M.H."/>
            <person name="Devos D.P."/>
            <person name="Kaster A.-K."/>
            <person name="Ovreas L."/>
            <person name="Rohde M."/>
            <person name="Galperin M.Y."/>
            <person name="Jogler C."/>
        </authorList>
    </citation>
    <scope>NUCLEOTIDE SEQUENCE [LARGE SCALE GENOMIC DNA]</scope>
    <source>
        <strain evidence="4 5">Q31a</strain>
    </source>
</reference>
<dbReference type="InterPro" id="IPR000863">
    <property type="entry name" value="Sulfotransferase_dom"/>
</dbReference>
<dbReference type="PANTHER" id="PTHR10605">
    <property type="entry name" value="HEPARAN SULFATE SULFOTRANSFERASE"/>
    <property type="match status" value="1"/>
</dbReference>
<dbReference type="InterPro" id="IPR027417">
    <property type="entry name" value="P-loop_NTPase"/>
</dbReference>
<dbReference type="Pfam" id="PF00685">
    <property type="entry name" value="Sulfotransfer_1"/>
    <property type="match status" value="1"/>
</dbReference>
<evidence type="ECO:0000259" key="3">
    <source>
        <dbReference type="Pfam" id="PF00685"/>
    </source>
</evidence>
<dbReference type="RefSeq" id="WP_145084564.1">
    <property type="nucleotide sequence ID" value="NZ_CP036298.1"/>
</dbReference>
<evidence type="ECO:0000313" key="5">
    <source>
        <dbReference type="Proteomes" id="UP000318017"/>
    </source>
</evidence>
<keyword evidence="1 4" id="KW-0808">Transferase</keyword>
<keyword evidence="2" id="KW-0325">Glycoprotein</keyword>
<protein>
    <submittedName>
        <fullName evidence="4">Sulfotransferase domain protein</fullName>
    </submittedName>
</protein>
<dbReference type="PANTHER" id="PTHR10605:SF56">
    <property type="entry name" value="BIFUNCTIONAL HEPARAN SULFATE N-DEACETYLASE_N-SULFOTRANSFERASE"/>
    <property type="match status" value="1"/>
</dbReference>
<sequence length="302" mass="35174">MCSKIATNVEAEQSDCSSLNLDFMIIGAGKSGTTSLYGYLLRHPGVFLPELKEPEFFSRGEVYKRGMQWYASLFCDAPPGVLRGEASTTYSRWPHTLDAPQLIQEHTTTRKFIYLVREPVARAYSHYRHHMRDKVTMTFEQALQRDEIYFDCGDYMMQIDRYLRYFEADDLLVIQNEHLQKKPQDTLAKVQSFLGLEERDLTAAGVERRNLGEDDYALRYKAKRLMQSLPGAMALKSRIPQSWRTAVFDRLRRTRFAAQVREENQPSPLLPETKKALSARYEPSVRRLEAFLQCDLSHWRCH</sequence>
<dbReference type="EMBL" id="CP036298">
    <property type="protein sequence ID" value="QDV27327.1"/>
    <property type="molecule type" value="Genomic_DNA"/>
</dbReference>
<dbReference type="Gene3D" id="3.40.50.300">
    <property type="entry name" value="P-loop containing nucleotide triphosphate hydrolases"/>
    <property type="match status" value="1"/>
</dbReference>
<dbReference type="AlphaFoldDB" id="A0A518GFJ4"/>
<organism evidence="4 5">
    <name type="scientific">Aureliella helgolandensis</name>
    <dbReference type="NCBI Taxonomy" id="2527968"/>
    <lineage>
        <taxon>Bacteria</taxon>
        <taxon>Pseudomonadati</taxon>
        <taxon>Planctomycetota</taxon>
        <taxon>Planctomycetia</taxon>
        <taxon>Pirellulales</taxon>
        <taxon>Pirellulaceae</taxon>
        <taxon>Aureliella</taxon>
    </lineage>
</organism>
<dbReference type="OrthoDB" id="9797480at2"/>
<evidence type="ECO:0000313" key="4">
    <source>
        <dbReference type="EMBL" id="QDV27327.1"/>
    </source>
</evidence>
<accession>A0A518GFJ4</accession>
<evidence type="ECO:0000256" key="2">
    <source>
        <dbReference type="ARBA" id="ARBA00023180"/>
    </source>
</evidence>
<feature type="domain" description="Sulfotransferase" evidence="3">
    <location>
        <begin position="22"/>
        <end position="197"/>
    </location>
</feature>
<dbReference type="Proteomes" id="UP000318017">
    <property type="component" value="Chromosome"/>
</dbReference>
<proteinExistence type="predicted"/>
<name>A0A518GFJ4_9BACT</name>
<gene>
    <name evidence="4" type="ORF">Q31a_57150</name>
</gene>
<evidence type="ECO:0000256" key="1">
    <source>
        <dbReference type="ARBA" id="ARBA00022679"/>
    </source>
</evidence>
<dbReference type="SUPFAM" id="SSF52540">
    <property type="entry name" value="P-loop containing nucleoside triphosphate hydrolases"/>
    <property type="match status" value="1"/>
</dbReference>
<dbReference type="InterPro" id="IPR037359">
    <property type="entry name" value="NST/OST"/>
</dbReference>
<keyword evidence="5" id="KW-1185">Reference proteome</keyword>